<dbReference type="EMBL" id="JBHSGR010000009">
    <property type="protein sequence ID" value="MFC4693791.1"/>
    <property type="molecule type" value="Genomic_DNA"/>
</dbReference>
<gene>
    <name evidence="2" type="ORF">ACFO3M_10385</name>
</gene>
<dbReference type="CDD" id="cd00761">
    <property type="entry name" value="Glyco_tranf_GTA_type"/>
    <property type="match status" value="1"/>
</dbReference>
<accession>A0ABV9LI16</accession>
<dbReference type="Pfam" id="PF00535">
    <property type="entry name" value="Glycos_transf_2"/>
    <property type="match status" value="1"/>
</dbReference>
<reference evidence="3" key="1">
    <citation type="journal article" date="2019" name="Int. J. Syst. Evol. Microbiol.">
        <title>The Global Catalogue of Microorganisms (GCM) 10K type strain sequencing project: providing services to taxonomists for standard genome sequencing and annotation.</title>
        <authorList>
            <consortium name="The Broad Institute Genomics Platform"/>
            <consortium name="The Broad Institute Genome Sequencing Center for Infectious Disease"/>
            <person name="Wu L."/>
            <person name="Ma J."/>
        </authorList>
    </citation>
    <scope>NUCLEOTIDE SEQUENCE [LARGE SCALE GENOMIC DNA]</scope>
    <source>
        <strain evidence="3">CCUG 62763</strain>
    </source>
</reference>
<dbReference type="InterPro" id="IPR001173">
    <property type="entry name" value="Glyco_trans_2-like"/>
</dbReference>
<dbReference type="InterPro" id="IPR050834">
    <property type="entry name" value="Glycosyltransf_2"/>
</dbReference>
<dbReference type="PANTHER" id="PTHR43685">
    <property type="entry name" value="GLYCOSYLTRANSFERASE"/>
    <property type="match status" value="1"/>
</dbReference>
<keyword evidence="2" id="KW-0808">Transferase</keyword>
<keyword evidence="3" id="KW-1185">Reference proteome</keyword>
<dbReference type="GO" id="GO:0016757">
    <property type="term" value="F:glycosyltransferase activity"/>
    <property type="evidence" value="ECO:0007669"/>
    <property type="project" value="UniProtKB-KW"/>
</dbReference>
<feature type="domain" description="Glycosyltransferase 2-like" evidence="1">
    <location>
        <begin position="25"/>
        <end position="169"/>
    </location>
</feature>
<sequence length="324" mass="36118">MNDKWPLLAPAAEMLESPQHVRVGVVITAHNVAPFLPAALESVFAQTRLPDEVVLCDDASDDDVLSAVEPYLDRVRVIRRPVRGGEGAAKNAAVAAMSADLVVILDGDDEMAPQRVEALVWVAERRPDLHLVTTPWEEFGPRVQSPGYSLVERFPVRDQRREILRWNFLPAPAIRRRPLLEAGGFDETLNYGPDWECYVRMFLRGAAAGLVPLPLYRYRQWGGQQTADLERVLAGRVRVAQTITGYEGLREDERVIAAGVLAEARFRRWAWRVREGCATRSEALSLARSATLSARQRAALCMAVSAPPMARALLLHREKKATGR</sequence>
<dbReference type="SUPFAM" id="SSF53448">
    <property type="entry name" value="Nucleotide-diphospho-sugar transferases"/>
    <property type="match status" value="1"/>
</dbReference>
<name>A0ABV9LI16_9ACTN</name>
<comment type="caution">
    <text evidence="2">The sequence shown here is derived from an EMBL/GenBank/DDBJ whole genome shotgun (WGS) entry which is preliminary data.</text>
</comment>
<protein>
    <submittedName>
        <fullName evidence="2">Glycosyltransferase family A protein</fullName>
        <ecNumber evidence="2">2.4.-.-</ecNumber>
    </submittedName>
</protein>
<keyword evidence="2" id="KW-0328">Glycosyltransferase</keyword>
<dbReference type="RefSeq" id="WP_387988509.1">
    <property type="nucleotide sequence ID" value="NZ_JBHSGR010000009.1"/>
</dbReference>
<dbReference type="Proteomes" id="UP001596025">
    <property type="component" value="Unassembled WGS sequence"/>
</dbReference>
<dbReference type="PANTHER" id="PTHR43685:SF14">
    <property type="entry name" value="GLYCOSYLTRANSFERASE 2-LIKE DOMAIN-CONTAINING PROTEIN"/>
    <property type="match status" value="1"/>
</dbReference>
<dbReference type="InterPro" id="IPR029044">
    <property type="entry name" value="Nucleotide-diphossugar_trans"/>
</dbReference>
<dbReference type="Gene3D" id="3.90.550.10">
    <property type="entry name" value="Spore Coat Polysaccharide Biosynthesis Protein SpsA, Chain A"/>
    <property type="match status" value="1"/>
</dbReference>
<dbReference type="EC" id="2.4.-.-" evidence="2"/>
<proteinExistence type="predicted"/>
<evidence type="ECO:0000313" key="3">
    <source>
        <dbReference type="Proteomes" id="UP001596025"/>
    </source>
</evidence>
<organism evidence="2 3">
    <name type="scientific">Geodermatophilus arenarius</name>
    <dbReference type="NCBI Taxonomy" id="1137990"/>
    <lineage>
        <taxon>Bacteria</taxon>
        <taxon>Bacillati</taxon>
        <taxon>Actinomycetota</taxon>
        <taxon>Actinomycetes</taxon>
        <taxon>Geodermatophilales</taxon>
        <taxon>Geodermatophilaceae</taxon>
        <taxon>Geodermatophilus</taxon>
    </lineage>
</organism>
<evidence type="ECO:0000313" key="2">
    <source>
        <dbReference type="EMBL" id="MFC4693791.1"/>
    </source>
</evidence>
<evidence type="ECO:0000259" key="1">
    <source>
        <dbReference type="Pfam" id="PF00535"/>
    </source>
</evidence>